<dbReference type="InterPro" id="IPR024015">
    <property type="entry name" value="Pyridox_Oxase_FMN-dep_Alr4036"/>
</dbReference>
<accession>A0AAN1QM45</accession>
<name>A0AAN1QM45_SYNEL</name>
<sequence length="186" mass="21455">MLAPWRSPLARALHRNRAQPQSRYFQLATVTTDGKAANRTVVFRGFLEPNRLQMFTDARSAKLTQLTAGCEICWYFAKTREQFRIQGAIATVTAADLSDLQDARQQLWQRLSPAARQQLYWPQPGAVWEEPTIASTVDNQDHPPENFVLLVISPIAVDHLQLAPDPQERWSYWLTETDWQRQRINP</sequence>
<evidence type="ECO:0000313" key="3">
    <source>
        <dbReference type="Proteomes" id="UP000267249"/>
    </source>
</evidence>
<evidence type="ECO:0000259" key="1">
    <source>
        <dbReference type="Pfam" id="PF12766"/>
    </source>
</evidence>
<dbReference type="GO" id="GO:0016491">
    <property type="term" value="F:oxidoreductase activity"/>
    <property type="evidence" value="ECO:0007669"/>
    <property type="project" value="UniProtKB-KW"/>
</dbReference>
<keyword evidence="2" id="KW-0560">Oxidoreductase</keyword>
<dbReference type="Gene3D" id="2.30.110.10">
    <property type="entry name" value="Electron Transport, Fmn-binding Protein, Chain A"/>
    <property type="match status" value="1"/>
</dbReference>
<feature type="domain" description="Pyridoxamine 5'-phosphate oxidase Alr4036 family FMN-binding" evidence="1">
    <location>
        <begin position="3"/>
        <end position="91"/>
    </location>
</feature>
<dbReference type="RefSeq" id="WP_208675371.1">
    <property type="nucleotide sequence ID" value="NZ_CP030139.2"/>
</dbReference>
<dbReference type="Pfam" id="PF12766">
    <property type="entry name" value="Pyridox_oxase_2"/>
    <property type="match status" value="1"/>
</dbReference>
<dbReference type="PANTHER" id="PTHR28243:SF1">
    <property type="entry name" value="PYRIDOXAMINE 5'-PHOSPHATE OXIDASE ALR4036 FAMILY FMN-BINDING DOMAIN-CONTAINING PROTEIN"/>
    <property type="match status" value="1"/>
</dbReference>
<gene>
    <name evidence="2" type="ORF">DOP62_02700</name>
</gene>
<reference evidence="2 3" key="1">
    <citation type="journal article" date="2018" name="Sci. Rep.">
        <title>Genome Features and Biochemical Characteristics of a Robust, Fast Growing and Naturally Transformable Cyanobacterium Synechococcus elongatus PCC 11801 Isolated from India.</title>
        <authorList>
            <person name="Jaiswal D."/>
            <person name="Sengupta A."/>
            <person name="Sohoni S."/>
            <person name="Sengupta S."/>
            <person name="Phadnavis A.G."/>
            <person name="Pakrasi H.B."/>
            <person name="Wangikar P.P."/>
        </authorList>
    </citation>
    <scope>NUCLEOTIDE SEQUENCE [LARGE SCALE GENOMIC DNA]</scope>
    <source>
        <strain evidence="2 3">PCC 11801</strain>
    </source>
</reference>
<dbReference type="NCBIfam" id="TIGR04026">
    <property type="entry name" value="PPOX_FMN_cyano"/>
    <property type="match status" value="1"/>
</dbReference>
<proteinExistence type="predicted"/>
<dbReference type="Proteomes" id="UP000267249">
    <property type="component" value="Chromosome"/>
</dbReference>
<organism evidence="2 3">
    <name type="scientific">Synechococcus elongatus PCC 11801</name>
    <dbReference type="NCBI Taxonomy" id="2219813"/>
    <lineage>
        <taxon>Bacteria</taxon>
        <taxon>Bacillati</taxon>
        <taxon>Cyanobacteriota</taxon>
        <taxon>Cyanophyceae</taxon>
        <taxon>Synechococcales</taxon>
        <taxon>Synechococcaceae</taxon>
        <taxon>Synechococcus</taxon>
    </lineage>
</organism>
<dbReference type="PANTHER" id="PTHR28243">
    <property type="entry name" value="AGL049CP"/>
    <property type="match status" value="1"/>
</dbReference>
<dbReference type="InterPro" id="IPR024624">
    <property type="entry name" value="Pyridox_Oxase_Alr4036_FMN-bd"/>
</dbReference>
<dbReference type="AlphaFoldDB" id="A0AAN1QM45"/>
<dbReference type="EMBL" id="CP030139">
    <property type="protein sequence ID" value="AZB71776.1"/>
    <property type="molecule type" value="Genomic_DNA"/>
</dbReference>
<protein>
    <submittedName>
        <fullName evidence="2">Npun_F5749 family FMN-dependent PPOX-type flavoprotein</fullName>
        <ecNumber evidence="2">1.-.-.-</ecNumber>
    </submittedName>
</protein>
<evidence type="ECO:0000313" key="2">
    <source>
        <dbReference type="EMBL" id="AZB71776.1"/>
    </source>
</evidence>
<dbReference type="InterPro" id="IPR012349">
    <property type="entry name" value="Split_barrel_FMN-bd"/>
</dbReference>
<dbReference type="GO" id="GO:0010181">
    <property type="term" value="F:FMN binding"/>
    <property type="evidence" value="ECO:0007669"/>
    <property type="project" value="InterPro"/>
</dbReference>
<dbReference type="SUPFAM" id="SSF50475">
    <property type="entry name" value="FMN-binding split barrel"/>
    <property type="match status" value="1"/>
</dbReference>
<dbReference type="EC" id="1.-.-.-" evidence="2"/>